<evidence type="ECO:0000256" key="4">
    <source>
        <dbReference type="ARBA" id="ARBA00023136"/>
    </source>
</evidence>
<evidence type="ECO:0000256" key="3">
    <source>
        <dbReference type="ARBA" id="ARBA00022989"/>
    </source>
</evidence>
<protein>
    <submittedName>
        <fullName evidence="7">MFS transporter</fullName>
    </submittedName>
</protein>
<dbReference type="PANTHER" id="PTHR23501:SF197">
    <property type="entry name" value="COMD"/>
    <property type="match status" value="1"/>
</dbReference>
<feature type="transmembrane region" description="Helical" evidence="5">
    <location>
        <begin position="149"/>
        <end position="171"/>
    </location>
</feature>
<dbReference type="PROSITE" id="PS50850">
    <property type="entry name" value="MFS"/>
    <property type="match status" value="1"/>
</dbReference>
<dbReference type="Proteomes" id="UP001597314">
    <property type="component" value="Unassembled WGS sequence"/>
</dbReference>
<feature type="transmembrane region" description="Helical" evidence="5">
    <location>
        <begin position="239"/>
        <end position="259"/>
    </location>
</feature>
<comment type="subcellular location">
    <subcellularLocation>
        <location evidence="1">Membrane</location>
        <topology evidence="1">Multi-pass membrane protein</topology>
    </subcellularLocation>
</comment>
<dbReference type="RefSeq" id="WP_378476620.1">
    <property type="nucleotide sequence ID" value="NZ_JBHUIW010000003.1"/>
</dbReference>
<organism evidence="7 8">
    <name type="scientific">Rhodoplanes azumiensis</name>
    <dbReference type="NCBI Taxonomy" id="1897628"/>
    <lineage>
        <taxon>Bacteria</taxon>
        <taxon>Pseudomonadati</taxon>
        <taxon>Pseudomonadota</taxon>
        <taxon>Alphaproteobacteria</taxon>
        <taxon>Hyphomicrobiales</taxon>
        <taxon>Nitrobacteraceae</taxon>
        <taxon>Rhodoplanes</taxon>
    </lineage>
</organism>
<evidence type="ECO:0000313" key="8">
    <source>
        <dbReference type="Proteomes" id="UP001597314"/>
    </source>
</evidence>
<dbReference type="InterPro" id="IPR036259">
    <property type="entry name" value="MFS_trans_sf"/>
</dbReference>
<evidence type="ECO:0000313" key="7">
    <source>
        <dbReference type="EMBL" id="MFD2181438.1"/>
    </source>
</evidence>
<feature type="transmembrane region" description="Helical" evidence="5">
    <location>
        <begin position="310"/>
        <end position="332"/>
    </location>
</feature>
<dbReference type="Gene3D" id="1.20.1720.10">
    <property type="entry name" value="Multidrug resistance protein D"/>
    <property type="match status" value="1"/>
</dbReference>
<dbReference type="SUPFAM" id="SSF103473">
    <property type="entry name" value="MFS general substrate transporter"/>
    <property type="match status" value="1"/>
</dbReference>
<keyword evidence="2 5" id="KW-0812">Transmembrane</keyword>
<evidence type="ECO:0000256" key="1">
    <source>
        <dbReference type="ARBA" id="ARBA00004141"/>
    </source>
</evidence>
<dbReference type="InterPro" id="IPR020846">
    <property type="entry name" value="MFS_dom"/>
</dbReference>
<evidence type="ECO:0000256" key="2">
    <source>
        <dbReference type="ARBA" id="ARBA00022692"/>
    </source>
</evidence>
<proteinExistence type="predicted"/>
<dbReference type="EMBL" id="JBHUIW010000003">
    <property type="protein sequence ID" value="MFD2181438.1"/>
    <property type="molecule type" value="Genomic_DNA"/>
</dbReference>
<gene>
    <name evidence="7" type="ORF">ACFSOX_04680</name>
</gene>
<feature type="transmembrane region" description="Helical" evidence="5">
    <location>
        <begin position="377"/>
        <end position="395"/>
    </location>
</feature>
<evidence type="ECO:0000259" key="6">
    <source>
        <dbReference type="PROSITE" id="PS50850"/>
    </source>
</evidence>
<feature type="transmembrane region" description="Helical" evidence="5">
    <location>
        <begin position="116"/>
        <end position="137"/>
    </location>
</feature>
<evidence type="ECO:0000256" key="5">
    <source>
        <dbReference type="SAM" id="Phobius"/>
    </source>
</evidence>
<feature type="transmembrane region" description="Helical" evidence="5">
    <location>
        <begin position="61"/>
        <end position="79"/>
    </location>
</feature>
<feature type="transmembrane region" description="Helical" evidence="5">
    <location>
        <begin position="416"/>
        <end position="436"/>
    </location>
</feature>
<feature type="transmembrane region" description="Helical" evidence="5">
    <location>
        <begin position="280"/>
        <end position="304"/>
    </location>
</feature>
<accession>A0ABW5AES5</accession>
<feature type="transmembrane region" description="Helical" evidence="5">
    <location>
        <begin position="344"/>
        <end position="365"/>
    </location>
</feature>
<reference evidence="8" key="1">
    <citation type="journal article" date="2019" name="Int. J. Syst. Evol. Microbiol.">
        <title>The Global Catalogue of Microorganisms (GCM) 10K type strain sequencing project: providing services to taxonomists for standard genome sequencing and annotation.</title>
        <authorList>
            <consortium name="The Broad Institute Genomics Platform"/>
            <consortium name="The Broad Institute Genome Sequencing Center for Infectious Disease"/>
            <person name="Wu L."/>
            <person name="Ma J."/>
        </authorList>
    </citation>
    <scope>NUCLEOTIDE SEQUENCE [LARGE SCALE GENOMIC DNA]</scope>
    <source>
        <strain evidence="8">CGMCC 1.6774</strain>
    </source>
</reference>
<dbReference type="Pfam" id="PF07690">
    <property type="entry name" value="MFS_1"/>
    <property type="match status" value="1"/>
</dbReference>
<feature type="transmembrane region" description="Helical" evidence="5">
    <location>
        <begin position="177"/>
        <end position="196"/>
    </location>
</feature>
<dbReference type="InterPro" id="IPR011701">
    <property type="entry name" value="MFS"/>
</dbReference>
<keyword evidence="4 5" id="KW-0472">Membrane</keyword>
<feature type="transmembrane region" description="Helical" evidence="5">
    <location>
        <begin position="91"/>
        <end position="110"/>
    </location>
</feature>
<feature type="transmembrane region" description="Helical" evidence="5">
    <location>
        <begin position="474"/>
        <end position="495"/>
    </location>
</feature>
<dbReference type="InterPro" id="IPR005829">
    <property type="entry name" value="Sugar_transporter_CS"/>
</dbReference>
<sequence>MSTAPDLPPPPPPAAPSPAGTPFKLIFPSIMLPMFLAVVDQTIVATALPAIAASTGQIERAPWVVVAYLIAATVAAPVYGRLGDAFGRRRLLLVALGVFLVTSLLCAAAPTIETLALARVLQGLGGGGLMTLSQALVGEAVPPRERARYQGWLAAVAVTANSFGPVVGGVLTEHFGWRSIFLVNLPIAVLAMGLVLRLPVRKVERVAWASDPLGLILFAAFVTTTLLSLEQVQRANFSALPFAAALLAAAALSLVLLILQERRTPSPLIPLGLLKQPAIWRADAMAACHGAALVALITFLPVYLGVVRGAWPSTMGLVLVPLTIGIGTGSLLTGRLMASTGYTTVFPSVGLGLAAVNLVVLAIFADHMSIPALGGMMFWNGTCMGTVMAVVQVTVQSAAGPGRLGEAAGSVQFSRSIGAGLGTAVIATLLFGWLALHNPEALAVFSGLAQRGRDAAASLPPERLAAVQGDIRDAFRVVFLGIAGFTLGGLALALTNPLRRI</sequence>
<keyword evidence="8" id="KW-1185">Reference proteome</keyword>
<keyword evidence="3 5" id="KW-1133">Transmembrane helix</keyword>
<comment type="caution">
    <text evidence="7">The sequence shown here is derived from an EMBL/GenBank/DDBJ whole genome shotgun (WGS) entry which is preliminary data.</text>
</comment>
<dbReference type="PROSITE" id="PS00217">
    <property type="entry name" value="SUGAR_TRANSPORT_2"/>
    <property type="match status" value="1"/>
</dbReference>
<dbReference type="PANTHER" id="PTHR23501">
    <property type="entry name" value="MAJOR FACILITATOR SUPERFAMILY"/>
    <property type="match status" value="1"/>
</dbReference>
<name>A0ABW5AES5_9BRAD</name>
<dbReference type="Gene3D" id="1.20.1250.20">
    <property type="entry name" value="MFS general substrate transporter like domains"/>
    <property type="match status" value="1"/>
</dbReference>
<feature type="domain" description="Major facilitator superfamily (MFS) profile" evidence="6">
    <location>
        <begin position="26"/>
        <end position="464"/>
    </location>
</feature>
<feature type="transmembrane region" description="Helical" evidence="5">
    <location>
        <begin position="208"/>
        <end position="227"/>
    </location>
</feature>
<dbReference type="PRINTS" id="PR01036">
    <property type="entry name" value="TCRTETB"/>
</dbReference>